<accession>A0A2P4ZHF0</accession>
<protein>
    <submittedName>
        <fullName evidence="1">Uncharacterized protein</fullName>
    </submittedName>
</protein>
<comment type="caution">
    <text evidence="1">The sequence shown here is derived from an EMBL/GenBank/DDBJ whole genome shotgun (WGS) entry which is preliminary data.</text>
</comment>
<dbReference type="GeneID" id="29987651"/>
<sequence>MQKRTMQRKRESMYKKFIPSKNVKSRAGSCVETITMSRTQGLIGQALEKIIKIQQIGQDVKANKDLEEVSMRLSTAENYLNAIKHTGGLQTHDFSTEMETVIAVLEECGSLFEKLPGSSMKPSQISLEQIRYEKQLKPMQGHLDKVLQQISLRVLETPVGLKGGHLVDLSILNETNARIEPIFQKNLVLVDFLKKEGKIGGKGLNGTIALDPARFEAFKINVSQQLASQAPGSENVTREYTRAIIQDNIAGDNMKNFFGNIGFEADYKASYTGTSRFVGNKMGDNAALFTGDIGGQAAVEMMKDMFKR</sequence>
<gene>
    <name evidence="1" type="ORF">TGAM01_v207356</name>
</gene>
<reference evidence="1 2" key="1">
    <citation type="journal article" date="2016" name="Genome Announc.">
        <title>Draft Whole-Genome Sequence of Trichoderma gamsii T6085, a Promising Biocontrol Agent of Fusarium Head Blight on Wheat.</title>
        <authorList>
            <person name="Baroncelli R."/>
            <person name="Zapparata A."/>
            <person name="Piaggeschi G."/>
            <person name="Sarrocco S."/>
            <person name="Vannacci G."/>
        </authorList>
    </citation>
    <scope>NUCLEOTIDE SEQUENCE [LARGE SCALE GENOMIC DNA]</scope>
    <source>
        <strain evidence="1 2">T6085</strain>
    </source>
</reference>
<proteinExistence type="predicted"/>
<evidence type="ECO:0000313" key="2">
    <source>
        <dbReference type="Proteomes" id="UP000054821"/>
    </source>
</evidence>
<organism evidence="1 2">
    <name type="scientific">Trichoderma gamsii</name>
    <dbReference type="NCBI Taxonomy" id="398673"/>
    <lineage>
        <taxon>Eukaryota</taxon>
        <taxon>Fungi</taxon>
        <taxon>Dikarya</taxon>
        <taxon>Ascomycota</taxon>
        <taxon>Pezizomycotina</taxon>
        <taxon>Sordariomycetes</taxon>
        <taxon>Hypocreomycetidae</taxon>
        <taxon>Hypocreales</taxon>
        <taxon>Hypocreaceae</taxon>
        <taxon>Trichoderma</taxon>
    </lineage>
</organism>
<name>A0A2P4ZHF0_9HYPO</name>
<dbReference type="Proteomes" id="UP000054821">
    <property type="component" value="Unassembled WGS sequence"/>
</dbReference>
<dbReference type="EMBL" id="JPDN02000027">
    <property type="protein sequence ID" value="PON23709.1"/>
    <property type="molecule type" value="Genomic_DNA"/>
</dbReference>
<keyword evidence="2" id="KW-1185">Reference proteome</keyword>
<dbReference type="AlphaFoldDB" id="A0A2P4ZHF0"/>
<dbReference type="RefSeq" id="XP_024405163.1">
    <property type="nucleotide sequence ID" value="XM_024550075.1"/>
</dbReference>
<evidence type="ECO:0000313" key="1">
    <source>
        <dbReference type="EMBL" id="PON23709.1"/>
    </source>
</evidence>